<dbReference type="InterPro" id="IPR045247">
    <property type="entry name" value="Oye-like"/>
</dbReference>
<proteinExistence type="inferred from homology"/>
<comment type="cofactor">
    <cofactor evidence="1">
        <name>FMN</name>
        <dbReference type="ChEBI" id="CHEBI:58210"/>
    </cofactor>
</comment>
<keyword evidence="6" id="KW-1185">Reference proteome</keyword>
<evidence type="ECO:0000313" key="5">
    <source>
        <dbReference type="EMBL" id="QOY55479.1"/>
    </source>
</evidence>
<reference evidence="5 6" key="1">
    <citation type="submission" date="2020-05" db="EMBL/GenBank/DDBJ databases">
        <title>Sulfurimonas marisnigri, sp. nov., and Sulfurimonas baltica, sp. nov., manganese oxide reducing chemolithoautotrophs of the class Epsilonproteobacteria isolated from the pelagic redoxclines of the Black and Baltic Seas and emended description of the genus Sulfurimonas.</title>
        <authorList>
            <person name="Henkel J.V."/>
            <person name="Laudan C."/>
            <person name="Werner J."/>
            <person name="Neu T."/>
            <person name="Plewe S."/>
            <person name="Sproer C."/>
            <person name="Bunk B."/>
            <person name="Schulz-Vogt H.N."/>
        </authorList>
    </citation>
    <scope>NUCLEOTIDE SEQUENCE [LARGE SCALE GENOMIC DNA]</scope>
    <source>
        <strain evidence="5 6">SoZ1</strain>
    </source>
</reference>
<feature type="domain" description="NADH:flavin oxidoreductase/NADH oxidase N-terminal" evidence="4">
    <location>
        <begin position="2"/>
        <end position="333"/>
    </location>
</feature>
<sequence>MNLFSPIKIGTSTFKNRIFMAPMTRCRSIENNVPNEMMATYYAQRASAGLIISEATQISTQGIGYPCTPGIHTREQVQGWKKVTKAVRDKDGKIFLQLWHVGRISHSAYHNGELPVAPSAIKPSGQVYTFDGMKEFETPRALNVNEIKEIVKEYANGARNAIEAGFDGVEIHSANGYLLDQFLRDGTNIREDEYGMSIENRSRFLFEVIEAVTKEIGSDRTGLRLSPSGTFNDMTDSNPQEHFTYVCEKLNDFNLAYLHIIDALDADIKHGASVVELSILRDAYKGVLITNGAYDKERGNKTIENNLADAVAFGALFISNPDLPERFKTDAKLNEADTSTFYTQDEKGYTDYPFANSTKSR</sequence>
<dbReference type="InterPro" id="IPR001155">
    <property type="entry name" value="OxRdtase_FMN_N"/>
</dbReference>
<comment type="similarity">
    <text evidence="2">Belongs to the NADH:flavin oxidoreductase/NADH oxidase family.</text>
</comment>
<evidence type="ECO:0000256" key="1">
    <source>
        <dbReference type="ARBA" id="ARBA00001917"/>
    </source>
</evidence>
<dbReference type="Proteomes" id="UP000593836">
    <property type="component" value="Chromosome"/>
</dbReference>
<gene>
    <name evidence="5" type="ORF">HUE87_04390</name>
</gene>
<dbReference type="PANTHER" id="PTHR22893:SF91">
    <property type="entry name" value="NADPH DEHYDROGENASE 2-RELATED"/>
    <property type="match status" value="1"/>
</dbReference>
<accession>A0A7S7M1R8</accession>
<dbReference type="GO" id="GO:0005829">
    <property type="term" value="C:cytosol"/>
    <property type="evidence" value="ECO:0007669"/>
    <property type="project" value="UniProtKB-ARBA"/>
</dbReference>
<dbReference type="Gene3D" id="3.20.20.70">
    <property type="entry name" value="Aldolase class I"/>
    <property type="match status" value="1"/>
</dbReference>
<dbReference type="GO" id="GO:0016628">
    <property type="term" value="F:oxidoreductase activity, acting on the CH-CH group of donors, NAD or NADP as acceptor"/>
    <property type="evidence" value="ECO:0007669"/>
    <property type="project" value="UniProtKB-ARBA"/>
</dbReference>
<dbReference type="InterPro" id="IPR013785">
    <property type="entry name" value="Aldolase_TIM"/>
</dbReference>
<evidence type="ECO:0000256" key="2">
    <source>
        <dbReference type="ARBA" id="ARBA00005979"/>
    </source>
</evidence>
<dbReference type="AlphaFoldDB" id="A0A7S7M1R8"/>
<dbReference type="FunFam" id="3.20.20.70:FF:000059">
    <property type="entry name" value="N-ethylmaleimide reductase, FMN-linked"/>
    <property type="match status" value="1"/>
</dbReference>
<evidence type="ECO:0000256" key="3">
    <source>
        <dbReference type="ARBA" id="ARBA00023002"/>
    </source>
</evidence>
<dbReference type="PANTHER" id="PTHR22893">
    <property type="entry name" value="NADH OXIDOREDUCTASE-RELATED"/>
    <property type="match status" value="1"/>
</dbReference>
<protein>
    <submittedName>
        <fullName evidence="5">Alkene reductase</fullName>
    </submittedName>
</protein>
<dbReference type="Pfam" id="PF00724">
    <property type="entry name" value="Oxidored_FMN"/>
    <property type="match status" value="1"/>
</dbReference>
<dbReference type="RefSeq" id="WP_194367518.1">
    <property type="nucleotide sequence ID" value="NZ_CP054493.1"/>
</dbReference>
<name>A0A7S7M1R8_9BACT</name>
<dbReference type="SUPFAM" id="SSF51395">
    <property type="entry name" value="FMN-linked oxidoreductases"/>
    <property type="match status" value="1"/>
</dbReference>
<dbReference type="EMBL" id="CP054493">
    <property type="protein sequence ID" value="QOY55479.1"/>
    <property type="molecule type" value="Genomic_DNA"/>
</dbReference>
<organism evidence="5 6">
    <name type="scientific">Candidatus Sulfurimonas marisnigri</name>
    <dbReference type="NCBI Taxonomy" id="2740405"/>
    <lineage>
        <taxon>Bacteria</taxon>
        <taxon>Pseudomonadati</taxon>
        <taxon>Campylobacterota</taxon>
        <taxon>Epsilonproteobacteria</taxon>
        <taxon>Campylobacterales</taxon>
        <taxon>Sulfurimonadaceae</taxon>
        <taxon>Sulfurimonas</taxon>
    </lineage>
</organism>
<keyword evidence="3" id="KW-0560">Oxidoreductase</keyword>
<dbReference type="GO" id="GO:0010181">
    <property type="term" value="F:FMN binding"/>
    <property type="evidence" value="ECO:0007669"/>
    <property type="project" value="InterPro"/>
</dbReference>
<dbReference type="KEGG" id="smas:HUE87_04390"/>
<dbReference type="CDD" id="cd02933">
    <property type="entry name" value="OYE_like_FMN"/>
    <property type="match status" value="1"/>
</dbReference>
<evidence type="ECO:0000313" key="6">
    <source>
        <dbReference type="Proteomes" id="UP000593836"/>
    </source>
</evidence>
<evidence type="ECO:0000259" key="4">
    <source>
        <dbReference type="Pfam" id="PF00724"/>
    </source>
</evidence>